<dbReference type="RefSeq" id="WP_186976983.1">
    <property type="nucleotide sequence ID" value="NZ_JACOOH010000006.1"/>
</dbReference>
<keyword evidence="1" id="KW-0472">Membrane</keyword>
<feature type="transmembrane region" description="Helical" evidence="1">
    <location>
        <begin position="87"/>
        <end position="107"/>
    </location>
</feature>
<keyword evidence="1" id="KW-0812">Transmembrane</keyword>
<feature type="domain" description="Protein FecR C-terminal" evidence="3">
    <location>
        <begin position="322"/>
        <end position="390"/>
    </location>
</feature>
<evidence type="ECO:0000259" key="3">
    <source>
        <dbReference type="Pfam" id="PF16344"/>
    </source>
</evidence>
<dbReference type="PANTHER" id="PTHR30273">
    <property type="entry name" value="PERIPLASMIC SIGNAL SENSOR AND SIGMA FACTOR ACTIVATOR FECR-RELATED"/>
    <property type="match status" value="1"/>
</dbReference>
<dbReference type="EMBL" id="JACOOH010000006">
    <property type="protein sequence ID" value="MBC5622341.1"/>
    <property type="molecule type" value="Genomic_DNA"/>
</dbReference>
<reference evidence="4 5" key="1">
    <citation type="submission" date="2020-08" db="EMBL/GenBank/DDBJ databases">
        <title>Genome public.</title>
        <authorList>
            <person name="Liu C."/>
            <person name="Sun Q."/>
        </authorList>
    </citation>
    <scope>NUCLEOTIDE SEQUENCE [LARGE SCALE GENOMIC DNA]</scope>
    <source>
        <strain evidence="4 5">NSJ-56</strain>
    </source>
</reference>
<dbReference type="Gene3D" id="3.55.50.30">
    <property type="match status" value="1"/>
</dbReference>
<evidence type="ECO:0000313" key="4">
    <source>
        <dbReference type="EMBL" id="MBC5622341.1"/>
    </source>
</evidence>
<sequence length="396" mass="44909">MLEYTKEYRIAQLIAKEMAGELSPEEETELQQWQAEHSSGAKLHERILNPDNKRSRDQQFHRINPHASWQKVEKQIAPAHKTKSRTLLWWSSAAAVAIVAITIGLFVPRYDKTQQEVLPVAEIHAGSSKAILITPEGRQISLSQQSTQQTLDLGNGIIAINNGNALEYKQQADSLNIKHKRHTIQVPKGGEYELILPDGTHVWINSDSELSFPAQFDETKREVVLSGEAYFSVTKNAAKPFIVKTNGNIEVKVLGTEFNILAYPDADVIETTLCKGSVNVSDKKQNVTLTPSHQAVYEKHSCNLTTRKVDVRLYTTWKEGLFVFENKPLEEIMTTLSRWYNINVFYVNPAVKKYHFTGDLERYGDFRKTLGMIEKATSIRFKVNGNNIIVEEVINQ</sequence>
<dbReference type="PANTHER" id="PTHR30273:SF2">
    <property type="entry name" value="PROTEIN FECR"/>
    <property type="match status" value="1"/>
</dbReference>
<dbReference type="Proteomes" id="UP000646484">
    <property type="component" value="Unassembled WGS sequence"/>
</dbReference>
<organism evidence="4 5">
    <name type="scientific">Butyricimonas hominis</name>
    <dbReference type="NCBI Taxonomy" id="2763032"/>
    <lineage>
        <taxon>Bacteria</taxon>
        <taxon>Pseudomonadati</taxon>
        <taxon>Bacteroidota</taxon>
        <taxon>Bacteroidia</taxon>
        <taxon>Bacteroidales</taxon>
        <taxon>Odoribacteraceae</taxon>
        <taxon>Butyricimonas</taxon>
    </lineage>
</organism>
<dbReference type="InterPro" id="IPR032508">
    <property type="entry name" value="FecR_C"/>
</dbReference>
<dbReference type="Gene3D" id="2.60.120.1440">
    <property type="match status" value="1"/>
</dbReference>
<dbReference type="Pfam" id="PF16344">
    <property type="entry name" value="FecR_C"/>
    <property type="match status" value="1"/>
</dbReference>
<dbReference type="Pfam" id="PF04773">
    <property type="entry name" value="FecR"/>
    <property type="match status" value="1"/>
</dbReference>
<comment type="caution">
    <text evidence="4">The sequence shown here is derived from an EMBL/GenBank/DDBJ whole genome shotgun (WGS) entry which is preliminary data.</text>
</comment>
<dbReference type="InterPro" id="IPR006860">
    <property type="entry name" value="FecR"/>
</dbReference>
<evidence type="ECO:0000259" key="2">
    <source>
        <dbReference type="Pfam" id="PF04773"/>
    </source>
</evidence>
<protein>
    <submittedName>
        <fullName evidence="4">DUF4974 domain-containing protein</fullName>
    </submittedName>
</protein>
<accession>A0ABR7D305</accession>
<dbReference type="InterPro" id="IPR012373">
    <property type="entry name" value="Ferrdict_sens_TM"/>
</dbReference>
<keyword evidence="1" id="KW-1133">Transmembrane helix</keyword>
<evidence type="ECO:0000256" key="1">
    <source>
        <dbReference type="SAM" id="Phobius"/>
    </source>
</evidence>
<name>A0ABR7D305_9BACT</name>
<evidence type="ECO:0000313" key="5">
    <source>
        <dbReference type="Proteomes" id="UP000646484"/>
    </source>
</evidence>
<keyword evidence="5" id="KW-1185">Reference proteome</keyword>
<feature type="domain" description="FecR protein" evidence="2">
    <location>
        <begin position="183"/>
        <end position="278"/>
    </location>
</feature>
<proteinExistence type="predicted"/>
<gene>
    <name evidence="4" type="ORF">H8S64_14670</name>
</gene>